<dbReference type="Proteomes" id="UP000673394">
    <property type="component" value="Unassembled WGS sequence"/>
</dbReference>
<evidence type="ECO:0000313" key="2">
    <source>
        <dbReference type="EMBL" id="MBP3967022.1"/>
    </source>
</evidence>
<protein>
    <submittedName>
        <fullName evidence="2">Lactonase family protein</fullName>
    </submittedName>
</protein>
<keyword evidence="3" id="KW-1185">Reference proteome</keyword>
<dbReference type="InterPro" id="IPR011048">
    <property type="entry name" value="Haem_d1_sf"/>
</dbReference>
<dbReference type="SUPFAM" id="SSF51004">
    <property type="entry name" value="C-terminal (heme d1) domain of cytochrome cd1-nitrite reductase"/>
    <property type="match status" value="1"/>
</dbReference>
<evidence type="ECO:0000256" key="1">
    <source>
        <dbReference type="ARBA" id="ARBA00005564"/>
    </source>
</evidence>
<dbReference type="Pfam" id="PF10282">
    <property type="entry name" value="Lactonase"/>
    <property type="match status" value="1"/>
</dbReference>
<organism evidence="2 3">
    <name type="scientific">Paenibacillus lignilyticus</name>
    <dbReference type="NCBI Taxonomy" id="1172615"/>
    <lineage>
        <taxon>Bacteria</taxon>
        <taxon>Bacillati</taxon>
        <taxon>Bacillota</taxon>
        <taxon>Bacilli</taxon>
        <taxon>Bacillales</taxon>
        <taxon>Paenibacillaceae</taxon>
        <taxon>Paenibacillus</taxon>
    </lineage>
</organism>
<dbReference type="PANTHER" id="PTHR30344:SF1">
    <property type="entry name" value="6-PHOSPHOGLUCONOLACTONASE"/>
    <property type="match status" value="1"/>
</dbReference>
<dbReference type="InterPro" id="IPR015943">
    <property type="entry name" value="WD40/YVTN_repeat-like_dom_sf"/>
</dbReference>
<dbReference type="InterPro" id="IPR050282">
    <property type="entry name" value="Cycloisomerase_2"/>
</dbReference>
<dbReference type="PANTHER" id="PTHR30344">
    <property type="entry name" value="6-PHOSPHOGLUCONOLACTONASE-RELATED"/>
    <property type="match status" value="1"/>
</dbReference>
<reference evidence="2 3" key="1">
    <citation type="submission" date="2021-04" db="EMBL/GenBank/DDBJ databases">
        <title>Paenibacillus sp. DLE-14 whole genome sequence.</title>
        <authorList>
            <person name="Ham Y.J."/>
        </authorList>
    </citation>
    <scope>NUCLEOTIDE SEQUENCE [LARGE SCALE GENOMIC DNA]</scope>
    <source>
        <strain evidence="2 3">DLE-14</strain>
    </source>
</reference>
<comment type="similarity">
    <text evidence="1">Belongs to the cycloisomerase 2 family.</text>
</comment>
<dbReference type="Gene3D" id="2.130.10.10">
    <property type="entry name" value="YVTN repeat-like/Quinoprotein amine dehydrogenase"/>
    <property type="match status" value="1"/>
</dbReference>
<accession>A0ABS5CMC4</accession>
<dbReference type="InterPro" id="IPR019405">
    <property type="entry name" value="Lactonase_7-beta_prop"/>
</dbReference>
<sequence>MGQQLFFVGSYSAKEQEGITGMVLHTEDGAITRLSGQAGIYNPSFLRSNEAGTRLYVVSETGAEPGSIHSFAIHADNGELKAINEVTTQGGSPCHIEFDATGKLLVVTNYTGGNLAVYGIESEDGALVQADFAAHEGSGPRKDRQEAPHPHSSIIDPANRYVLIADLGIDQIVHYEIDHAAQKLIIRNETAMPAGAGPRHMAFHPQSPVLYVINELDSTVGVYNYEAEQSQLTLKQIISTLPEGYDGATTCADIHVTADGRFLYASNRGHDSIAVYRIVADGKLELVEITPSGGRTPRNFAISPDGQYLLAANQDSDNIVTFRIDEATGGLTPTGNVIATSKPVCISFA</sequence>
<proteinExistence type="inferred from homology"/>
<comment type="caution">
    <text evidence="2">The sequence shown here is derived from an EMBL/GenBank/DDBJ whole genome shotgun (WGS) entry which is preliminary data.</text>
</comment>
<dbReference type="RefSeq" id="WP_210664186.1">
    <property type="nucleotide sequence ID" value="NZ_JAGKSP010000029.1"/>
</dbReference>
<name>A0ABS5CMC4_9BACL</name>
<evidence type="ECO:0000313" key="3">
    <source>
        <dbReference type="Proteomes" id="UP000673394"/>
    </source>
</evidence>
<dbReference type="EMBL" id="JAGKSP010000029">
    <property type="protein sequence ID" value="MBP3967022.1"/>
    <property type="molecule type" value="Genomic_DNA"/>
</dbReference>
<gene>
    <name evidence="2" type="ORF">I8J30_30515</name>
</gene>